<proteinExistence type="predicted"/>
<sequence length="560" mass="62043">MSDESPRPFSLIPQHIKPVSRTLQSVSNSDHQSSLDGLAAGGLTDPSLISSDANSPNTYLSRSNDSVGGLHFAGHHLGSLSCYYGIPIFSKDGRAWVRSRTGDDFTFVPNHVQWSSFESTDLTATISADVLNYLPERHLVELYVKAYAESPLAAIFRIIDPEDFVRTIDTAYGQTQHAKWRVVVARFSVCAVLAFFSAVIGHVLKLDMPFVDIESLRKTSHALVDRCSSSPPTVEALSGCLALHFLETARGDMQTVDHLVSTCARLLFNLGLHMTPKMTGKTSRRDDQMVDLFWTCYAMDKEHTFRTGRPPMIIDEYCDLNLPTKYLTNMSNPSAGLQYFHTDLRLSMLKAKAYRSLYSVAAQQKSEIEIIKTIRELDEELEQWRLSVPAAMRPSLAHQEQSRREWSMQQLQSLMLRMEYHYVTAIVHQASSRCGSWAGNQDVIAEGISSSLAVSVAASRSTLLSLVSTTSTFPRPILWVLLFYPISAVLTIFCSILDDPSSATAQSDTKLLEQVAVILTPDSSDPSAANVNINAHIQVGFAREVARLARSAICKAQLEA</sequence>
<evidence type="ECO:0000256" key="4">
    <source>
        <dbReference type="ARBA" id="ARBA00023163"/>
    </source>
</evidence>
<dbReference type="PANTHER" id="PTHR46910:SF37">
    <property type="entry name" value="ZN(II)2CYS6 TRANSCRIPTION FACTOR (EUROFUNG)"/>
    <property type="match status" value="1"/>
</dbReference>
<evidence type="ECO:0000256" key="6">
    <source>
        <dbReference type="SAM" id="Phobius"/>
    </source>
</evidence>
<keyword evidence="3" id="KW-0238">DNA-binding</keyword>
<organism evidence="8 9">
    <name type="scientific">Elsinoe batatas</name>
    <dbReference type="NCBI Taxonomy" id="2601811"/>
    <lineage>
        <taxon>Eukaryota</taxon>
        <taxon>Fungi</taxon>
        <taxon>Dikarya</taxon>
        <taxon>Ascomycota</taxon>
        <taxon>Pezizomycotina</taxon>
        <taxon>Dothideomycetes</taxon>
        <taxon>Dothideomycetidae</taxon>
        <taxon>Myriangiales</taxon>
        <taxon>Elsinoaceae</taxon>
        <taxon>Elsinoe</taxon>
    </lineage>
</organism>
<accession>A0A8K0PEK7</accession>
<keyword evidence="6" id="KW-0472">Membrane</keyword>
<keyword evidence="4" id="KW-0804">Transcription</keyword>
<evidence type="ECO:0000313" key="8">
    <source>
        <dbReference type="EMBL" id="KAG8625682.1"/>
    </source>
</evidence>
<feature type="domain" description="Xylanolytic transcriptional activator regulatory" evidence="7">
    <location>
        <begin position="256"/>
        <end position="329"/>
    </location>
</feature>
<dbReference type="SMART" id="SM00906">
    <property type="entry name" value="Fungal_trans"/>
    <property type="match status" value="1"/>
</dbReference>
<feature type="transmembrane region" description="Helical" evidence="6">
    <location>
        <begin position="183"/>
        <end position="204"/>
    </location>
</feature>
<evidence type="ECO:0000259" key="7">
    <source>
        <dbReference type="SMART" id="SM00906"/>
    </source>
</evidence>
<keyword evidence="2" id="KW-0805">Transcription regulation</keyword>
<reference evidence="8" key="1">
    <citation type="submission" date="2021-07" db="EMBL/GenBank/DDBJ databases">
        <title>Elsinoe batatas strain:CRI-CJ2 Genome sequencing and assembly.</title>
        <authorList>
            <person name="Huang L."/>
        </authorList>
    </citation>
    <scope>NUCLEOTIDE SEQUENCE</scope>
    <source>
        <strain evidence="8">CRI-CJ2</strain>
    </source>
</reference>
<comment type="subcellular location">
    <subcellularLocation>
        <location evidence="1">Nucleus</location>
    </subcellularLocation>
</comment>
<keyword evidence="5" id="KW-0539">Nucleus</keyword>
<dbReference type="OrthoDB" id="4116913at2759"/>
<dbReference type="Pfam" id="PF04082">
    <property type="entry name" value="Fungal_trans"/>
    <property type="match status" value="1"/>
</dbReference>
<evidence type="ECO:0000256" key="3">
    <source>
        <dbReference type="ARBA" id="ARBA00023125"/>
    </source>
</evidence>
<evidence type="ECO:0000256" key="1">
    <source>
        <dbReference type="ARBA" id="ARBA00004123"/>
    </source>
</evidence>
<dbReference type="GO" id="GO:0008270">
    <property type="term" value="F:zinc ion binding"/>
    <property type="evidence" value="ECO:0007669"/>
    <property type="project" value="InterPro"/>
</dbReference>
<evidence type="ECO:0000313" key="9">
    <source>
        <dbReference type="Proteomes" id="UP000809789"/>
    </source>
</evidence>
<dbReference type="GO" id="GO:0006351">
    <property type="term" value="P:DNA-templated transcription"/>
    <property type="evidence" value="ECO:0007669"/>
    <property type="project" value="InterPro"/>
</dbReference>
<gene>
    <name evidence="8" type="ORF">KVT40_006083</name>
</gene>
<keyword evidence="6" id="KW-0812">Transmembrane</keyword>
<dbReference type="InterPro" id="IPR050987">
    <property type="entry name" value="AtrR-like"/>
</dbReference>
<keyword evidence="9" id="KW-1185">Reference proteome</keyword>
<protein>
    <recommendedName>
        <fullName evidence="7">Xylanolytic transcriptional activator regulatory domain-containing protein</fullName>
    </recommendedName>
</protein>
<dbReference type="EMBL" id="JAESVG020000007">
    <property type="protein sequence ID" value="KAG8625682.1"/>
    <property type="molecule type" value="Genomic_DNA"/>
</dbReference>
<evidence type="ECO:0000256" key="5">
    <source>
        <dbReference type="ARBA" id="ARBA00023242"/>
    </source>
</evidence>
<comment type="caution">
    <text evidence="8">The sequence shown here is derived from an EMBL/GenBank/DDBJ whole genome shotgun (WGS) entry which is preliminary data.</text>
</comment>
<dbReference type="AlphaFoldDB" id="A0A8K0PEK7"/>
<evidence type="ECO:0000256" key="2">
    <source>
        <dbReference type="ARBA" id="ARBA00023015"/>
    </source>
</evidence>
<name>A0A8K0PEK7_9PEZI</name>
<dbReference type="GO" id="GO:0003700">
    <property type="term" value="F:DNA-binding transcription factor activity"/>
    <property type="evidence" value="ECO:0007669"/>
    <property type="project" value="InterPro"/>
</dbReference>
<dbReference type="GO" id="GO:0003677">
    <property type="term" value="F:DNA binding"/>
    <property type="evidence" value="ECO:0007669"/>
    <property type="project" value="UniProtKB-KW"/>
</dbReference>
<dbReference type="GO" id="GO:0005634">
    <property type="term" value="C:nucleus"/>
    <property type="evidence" value="ECO:0007669"/>
    <property type="project" value="UniProtKB-SubCell"/>
</dbReference>
<keyword evidence="6" id="KW-1133">Transmembrane helix</keyword>
<dbReference type="PANTHER" id="PTHR46910">
    <property type="entry name" value="TRANSCRIPTION FACTOR PDR1"/>
    <property type="match status" value="1"/>
</dbReference>
<dbReference type="InterPro" id="IPR007219">
    <property type="entry name" value="XnlR_reg_dom"/>
</dbReference>
<dbReference type="Proteomes" id="UP000809789">
    <property type="component" value="Unassembled WGS sequence"/>
</dbReference>
<dbReference type="CDD" id="cd12148">
    <property type="entry name" value="fungal_TF_MHR"/>
    <property type="match status" value="1"/>
</dbReference>